<dbReference type="Proteomes" id="UP000887578">
    <property type="component" value="Unplaced"/>
</dbReference>
<organism evidence="1 2">
    <name type="scientific">Panagrolaimus davidi</name>
    <dbReference type="NCBI Taxonomy" id="227884"/>
    <lineage>
        <taxon>Eukaryota</taxon>
        <taxon>Metazoa</taxon>
        <taxon>Ecdysozoa</taxon>
        <taxon>Nematoda</taxon>
        <taxon>Chromadorea</taxon>
        <taxon>Rhabditida</taxon>
        <taxon>Tylenchina</taxon>
        <taxon>Panagrolaimomorpha</taxon>
        <taxon>Panagrolaimoidea</taxon>
        <taxon>Panagrolaimidae</taxon>
        <taxon>Panagrolaimus</taxon>
    </lineage>
</organism>
<keyword evidence="1" id="KW-1185">Reference proteome</keyword>
<dbReference type="WBParaSite" id="PDA_v2.g31018.t1">
    <property type="protein sequence ID" value="PDA_v2.g31018.t1"/>
    <property type="gene ID" value="PDA_v2.g31018"/>
</dbReference>
<evidence type="ECO:0000313" key="1">
    <source>
        <dbReference type="Proteomes" id="UP000887578"/>
    </source>
</evidence>
<name>A0A914QHE4_9BILA</name>
<proteinExistence type="predicted"/>
<accession>A0A914QHE4</accession>
<sequence>MTLAFLLPSVFSTQICTRVKYTGVVYETDGLWNPTDLIYSYNYNLTVVPNPGNSTFPNILEVSNFSDWSSNSSIYYRNSTFGFIIPVIYSNFGLLLLTGSLDMAEGPQTLGN</sequence>
<protein>
    <submittedName>
        <fullName evidence="2">Uncharacterized protein</fullName>
    </submittedName>
</protein>
<evidence type="ECO:0000313" key="2">
    <source>
        <dbReference type="WBParaSite" id="PDA_v2.g31018.t1"/>
    </source>
</evidence>
<dbReference type="AlphaFoldDB" id="A0A914QHE4"/>
<reference evidence="2" key="1">
    <citation type="submission" date="2022-11" db="UniProtKB">
        <authorList>
            <consortium name="WormBaseParasite"/>
        </authorList>
    </citation>
    <scope>IDENTIFICATION</scope>
</reference>